<dbReference type="EMBL" id="UIGI01000001">
    <property type="protein sequence ID" value="SUW63215.1"/>
    <property type="molecule type" value="Genomic_DNA"/>
</dbReference>
<dbReference type="RefSeq" id="WP_115627992.1">
    <property type="nucleotide sequence ID" value="NZ_UIGI01000001.1"/>
</dbReference>
<dbReference type="Pfam" id="PF08282">
    <property type="entry name" value="Hydrolase_3"/>
    <property type="match status" value="1"/>
</dbReference>
<sequence length="273" mass="30795">MPHLHDPLLIISDLDGTLLEHHSYRWEAASPWISVLRQHDIPLILCSAKSAAEILAWQDELSLTGQAFIAENGAVIQLDSRWSDSDDYPRLLTGISHEELLSVLDKLRQKYGFKFTCFADVDENTLCELTGLTRKQASLAKLSEASETLIWRDSEEMMTAFSDQLATLGLMLLQGGRFWHVLDMQAGKDKAIHWLQQQFQQREGKARITIGLGDSPSDALLLDAVDYAVIVKGYSRQAVTLQKDNPQRVYRSQHYGPEGWKEGLDHFITAKSS</sequence>
<evidence type="ECO:0000256" key="2">
    <source>
        <dbReference type="ARBA" id="ARBA00022801"/>
    </source>
</evidence>
<dbReference type="InterPro" id="IPR006379">
    <property type="entry name" value="HAD-SF_hydro_IIB"/>
</dbReference>
<dbReference type="PANTHER" id="PTHR10000:SF8">
    <property type="entry name" value="HAD SUPERFAMILY HYDROLASE-LIKE, TYPE 3"/>
    <property type="match status" value="1"/>
</dbReference>
<feature type="domain" description="Sucrose phosphatase-like" evidence="4">
    <location>
        <begin position="172"/>
        <end position="267"/>
    </location>
</feature>
<dbReference type="Pfam" id="PF05116">
    <property type="entry name" value="S6PP"/>
    <property type="match status" value="1"/>
</dbReference>
<evidence type="ECO:0000256" key="3">
    <source>
        <dbReference type="ARBA" id="ARBA00022842"/>
    </source>
</evidence>
<dbReference type="GO" id="GO:0050531">
    <property type="term" value="F:mannosyl-3-phosphoglycerate phosphatase activity"/>
    <property type="evidence" value="ECO:0007669"/>
    <property type="project" value="UniProtKB-EC"/>
</dbReference>
<dbReference type="InterPro" id="IPR006381">
    <property type="entry name" value="HAD-SF-IIB-MPGP"/>
</dbReference>
<dbReference type="InterPro" id="IPR006380">
    <property type="entry name" value="SPP-like_dom"/>
</dbReference>
<evidence type="ECO:0000313" key="6">
    <source>
        <dbReference type="Proteomes" id="UP000255528"/>
    </source>
</evidence>
<dbReference type="SUPFAM" id="SSF56784">
    <property type="entry name" value="HAD-like"/>
    <property type="match status" value="1"/>
</dbReference>
<dbReference type="SFLD" id="SFLDG01142">
    <property type="entry name" value="C2.B.2:_Mannosyl-3-phosphoglyc"/>
    <property type="match status" value="1"/>
</dbReference>
<dbReference type="GO" id="GO:0051479">
    <property type="term" value="P:mannosylglycerate biosynthetic process"/>
    <property type="evidence" value="ECO:0007669"/>
    <property type="project" value="InterPro"/>
</dbReference>
<dbReference type="GO" id="GO:0005829">
    <property type="term" value="C:cytosol"/>
    <property type="evidence" value="ECO:0007669"/>
    <property type="project" value="TreeGrafter"/>
</dbReference>
<dbReference type="Proteomes" id="UP000255528">
    <property type="component" value="Unassembled WGS sequence"/>
</dbReference>
<keyword evidence="1" id="KW-0479">Metal-binding</keyword>
<proteinExistence type="predicted"/>
<dbReference type="PANTHER" id="PTHR10000">
    <property type="entry name" value="PHOSPHOSERINE PHOSPHATASE"/>
    <property type="match status" value="1"/>
</dbReference>
<dbReference type="NCBIfam" id="TIGR01484">
    <property type="entry name" value="HAD-SF-IIB"/>
    <property type="match status" value="1"/>
</dbReference>
<organism evidence="5 6">
    <name type="scientific">Buttiauxella agrestis</name>
    <dbReference type="NCBI Taxonomy" id="82977"/>
    <lineage>
        <taxon>Bacteria</taxon>
        <taxon>Pseudomonadati</taxon>
        <taxon>Pseudomonadota</taxon>
        <taxon>Gammaproteobacteria</taxon>
        <taxon>Enterobacterales</taxon>
        <taxon>Enterobacteriaceae</taxon>
        <taxon>Buttiauxella</taxon>
    </lineage>
</organism>
<evidence type="ECO:0000259" key="4">
    <source>
        <dbReference type="Pfam" id="PF05116"/>
    </source>
</evidence>
<protein>
    <submittedName>
        <fullName evidence="5">Mannosyl-3-phosphoglycerate phosphatase</fullName>
        <ecNumber evidence="5">3.1.3.70</ecNumber>
    </submittedName>
</protein>
<reference evidence="5 6" key="1">
    <citation type="submission" date="2018-06" db="EMBL/GenBank/DDBJ databases">
        <authorList>
            <consortium name="Pathogen Informatics"/>
            <person name="Doyle S."/>
        </authorList>
    </citation>
    <scope>NUCLEOTIDE SEQUENCE [LARGE SCALE GENOMIC DNA]</scope>
    <source>
        <strain evidence="5 6">NCTC12119</strain>
    </source>
</reference>
<dbReference type="NCBIfam" id="NF002976">
    <property type="entry name" value="PRK03669.1"/>
    <property type="match status" value="1"/>
</dbReference>
<name>A0A381C5Q6_9ENTR</name>
<keyword evidence="3" id="KW-0460">Magnesium</keyword>
<dbReference type="InterPro" id="IPR023214">
    <property type="entry name" value="HAD_sf"/>
</dbReference>
<dbReference type="Gene3D" id="3.40.50.1000">
    <property type="entry name" value="HAD superfamily/HAD-like"/>
    <property type="match status" value="1"/>
</dbReference>
<dbReference type="Gene3D" id="3.30.980.20">
    <property type="entry name" value="Putative mannosyl-3-phosphoglycerate phosphatase, domain 2"/>
    <property type="match status" value="1"/>
</dbReference>
<dbReference type="AlphaFoldDB" id="A0A381C5Q6"/>
<accession>A0A381C5Q6</accession>
<dbReference type="SFLD" id="SFLDG01140">
    <property type="entry name" value="C2.B:_Phosphomannomutase_and_P"/>
    <property type="match status" value="1"/>
</dbReference>
<evidence type="ECO:0000256" key="1">
    <source>
        <dbReference type="ARBA" id="ARBA00022723"/>
    </source>
</evidence>
<dbReference type="CDD" id="cd07507">
    <property type="entry name" value="HAD_Pase"/>
    <property type="match status" value="1"/>
</dbReference>
<dbReference type="SFLD" id="SFLDS00003">
    <property type="entry name" value="Haloacid_Dehalogenase"/>
    <property type="match status" value="1"/>
</dbReference>
<dbReference type="InterPro" id="IPR036412">
    <property type="entry name" value="HAD-like_sf"/>
</dbReference>
<dbReference type="GO" id="GO:0000287">
    <property type="term" value="F:magnesium ion binding"/>
    <property type="evidence" value="ECO:0007669"/>
    <property type="project" value="UniProtKB-ARBA"/>
</dbReference>
<gene>
    <name evidence="5" type="primary">yedP</name>
    <name evidence="5" type="ORF">NCTC12119_01698</name>
</gene>
<keyword evidence="2 5" id="KW-0378">Hydrolase</keyword>
<dbReference type="EC" id="3.1.3.70" evidence="5"/>
<dbReference type="NCBIfam" id="TIGR01486">
    <property type="entry name" value="HAD-SF-IIB-MPGP"/>
    <property type="match status" value="1"/>
</dbReference>
<evidence type="ECO:0000313" key="5">
    <source>
        <dbReference type="EMBL" id="SUW63215.1"/>
    </source>
</evidence>